<dbReference type="PANTHER" id="PTHR43720:SF2">
    <property type="entry name" value="2-AMINOMUCONIC SEMIALDEHYDE DEHYDROGENASE"/>
    <property type="match status" value="1"/>
</dbReference>
<dbReference type="InterPro" id="IPR029510">
    <property type="entry name" value="Ald_DH_CS_GLU"/>
</dbReference>
<feature type="active site" evidence="4">
    <location>
        <position position="281"/>
    </location>
</feature>
<dbReference type="InterPro" id="IPR016162">
    <property type="entry name" value="Ald_DH_N"/>
</dbReference>
<dbReference type="FunFam" id="3.40.605.10:FF:000007">
    <property type="entry name" value="NAD/NADP-dependent betaine aldehyde dehydrogenase"/>
    <property type="match status" value="1"/>
</dbReference>
<dbReference type="Gene3D" id="3.40.309.10">
    <property type="entry name" value="Aldehyde Dehydrogenase, Chain A, domain 2"/>
    <property type="match status" value="1"/>
</dbReference>
<dbReference type="FunFam" id="3.40.309.10:FF:000009">
    <property type="entry name" value="Aldehyde dehydrogenase A"/>
    <property type="match status" value="1"/>
</dbReference>
<dbReference type="GO" id="GO:0016620">
    <property type="term" value="F:oxidoreductase activity, acting on the aldehyde or oxo group of donors, NAD or NADP as acceptor"/>
    <property type="evidence" value="ECO:0007669"/>
    <property type="project" value="InterPro"/>
</dbReference>
<dbReference type="InterPro" id="IPR016160">
    <property type="entry name" value="Ald_DH_CS_CYS"/>
</dbReference>
<accession>A0A1I6B7U2</accession>
<evidence type="ECO:0000256" key="4">
    <source>
        <dbReference type="PROSITE-ProRule" id="PRU10007"/>
    </source>
</evidence>
<name>A0A1I6B7U2_9PSEU</name>
<organism evidence="7 8">
    <name type="scientific">Amycolatopsis rubida</name>
    <dbReference type="NCBI Taxonomy" id="112413"/>
    <lineage>
        <taxon>Bacteria</taxon>
        <taxon>Bacillati</taxon>
        <taxon>Actinomycetota</taxon>
        <taxon>Actinomycetes</taxon>
        <taxon>Pseudonocardiales</taxon>
        <taxon>Pseudonocardiaceae</taxon>
        <taxon>Amycolatopsis</taxon>
    </lineage>
</organism>
<dbReference type="PROSITE" id="PS00687">
    <property type="entry name" value="ALDEHYDE_DEHYDR_GLU"/>
    <property type="match status" value="1"/>
</dbReference>
<evidence type="ECO:0000256" key="5">
    <source>
        <dbReference type="RuleBase" id="RU003345"/>
    </source>
</evidence>
<dbReference type="InterPro" id="IPR017628">
    <property type="entry name" value="OHmuconic_semiald_DH"/>
</dbReference>
<dbReference type="InterPro" id="IPR016161">
    <property type="entry name" value="Ald_DH/histidinol_DH"/>
</dbReference>
<dbReference type="InterPro" id="IPR015590">
    <property type="entry name" value="Aldehyde_DH_dom"/>
</dbReference>
<feature type="domain" description="Aldehyde dehydrogenase" evidence="6">
    <location>
        <begin position="46"/>
        <end position="508"/>
    </location>
</feature>
<sequence length="513" mass="54322">MAETCPDSYGSGGKEHWPGIPDVPTVSFMAAELHNVVGGARIAGRRTFEKIDPVDGSLVAHVHEAGPDVVDAAVAAARAAVEGPWGRASVAERTALLRRIADRIEERFEDFVAAEVRDTGKPEHLARDLDVARAATNFRSFADTIAAAGLDSFLTDLPHGRKALNYAVPKPLGVVAVIVPWNLPLLLLTWKVAPALACGNAVVVKPSEETPSTAALLAEVIAEAGAPSGVYNVVHGFGPDSAGEYLTTHRGIDGVTFTGESRTGSAIMRAVAPSVRPVSFELGGKNAALVFADCDLDQTLDGLARSVFLNTGQVCLCTERVYVERSVFAAVANGLAERAKALRLGRPGDPGTTTGPLISQRHRKKVQSYLDLAVAEGATVLTGGAVPELGPELAGGSWIEPTVWTGLDNSARVVREEVFGPVAALIPFDTEDEAVRLANDTDYGLAAAVWTTDLERGHRVAQQMRVGMAWVNTWYLRDLRSPFGGAGLSGIGREGGLHSMHFYTQPTNVCVQL</sequence>
<comment type="similarity">
    <text evidence="1 5">Belongs to the aldehyde dehydrogenase family.</text>
</comment>
<dbReference type="EMBL" id="FOWC01000024">
    <property type="protein sequence ID" value="SFQ76984.1"/>
    <property type="molecule type" value="Genomic_DNA"/>
</dbReference>
<evidence type="ECO:0000256" key="3">
    <source>
        <dbReference type="ARBA" id="ARBA00023027"/>
    </source>
</evidence>
<evidence type="ECO:0000256" key="2">
    <source>
        <dbReference type="ARBA" id="ARBA00023002"/>
    </source>
</evidence>
<dbReference type="InterPro" id="IPR016163">
    <property type="entry name" value="Ald_DH_C"/>
</dbReference>
<evidence type="ECO:0000313" key="7">
    <source>
        <dbReference type="EMBL" id="SFQ76984.1"/>
    </source>
</evidence>
<dbReference type="PANTHER" id="PTHR43720">
    <property type="entry name" value="2-AMINOMUCONIC SEMIALDEHYDE DEHYDROGENASE"/>
    <property type="match status" value="1"/>
</dbReference>
<dbReference type="Proteomes" id="UP000199137">
    <property type="component" value="Unassembled WGS sequence"/>
</dbReference>
<protein>
    <submittedName>
        <fullName evidence="7">Aminomuconate-semialdehyde/2-hydroxymuconate-6-semialdehyde dehydrogenase</fullName>
    </submittedName>
</protein>
<dbReference type="PROSITE" id="PS00070">
    <property type="entry name" value="ALDEHYDE_DEHYDR_CYS"/>
    <property type="match status" value="1"/>
</dbReference>
<proteinExistence type="inferred from homology"/>
<reference evidence="7 8" key="1">
    <citation type="submission" date="2016-10" db="EMBL/GenBank/DDBJ databases">
        <authorList>
            <person name="de Groot N.N."/>
        </authorList>
    </citation>
    <scope>NUCLEOTIDE SEQUENCE [LARGE SCALE GENOMIC DNA]</scope>
    <source>
        <strain evidence="7 8">DSM 44637</strain>
    </source>
</reference>
<evidence type="ECO:0000313" key="8">
    <source>
        <dbReference type="Proteomes" id="UP000199137"/>
    </source>
</evidence>
<dbReference type="SUPFAM" id="SSF53720">
    <property type="entry name" value="ALDH-like"/>
    <property type="match status" value="1"/>
</dbReference>
<evidence type="ECO:0000256" key="1">
    <source>
        <dbReference type="ARBA" id="ARBA00009986"/>
    </source>
</evidence>
<keyword evidence="2 5" id="KW-0560">Oxidoreductase</keyword>
<dbReference type="STRING" id="112413.SAMN05421854_12417"/>
<dbReference type="NCBIfam" id="TIGR03216">
    <property type="entry name" value="OH_muco_semi_DH"/>
    <property type="match status" value="1"/>
</dbReference>
<gene>
    <name evidence="7" type="ORF">SAMN05421854_12417</name>
</gene>
<keyword evidence="3" id="KW-0520">NAD</keyword>
<dbReference type="AlphaFoldDB" id="A0A1I6B7U2"/>
<dbReference type="CDD" id="cd07093">
    <property type="entry name" value="ALDH_F8_HMSADH"/>
    <property type="match status" value="1"/>
</dbReference>
<dbReference type="Gene3D" id="3.40.605.10">
    <property type="entry name" value="Aldehyde Dehydrogenase, Chain A, domain 1"/>
    <property type="match status" value="1"/>
</dbReference>
<evidence type="ECO:0000259" key="6">
    <source>
        <dbReference type="Pfam" id="PF00171"/>
    </source>
</evidence>
<dbReference type="Pfam" id="PF00171">
    <property type="entry name" value="Aldedh"/>
    <property type="match status" value="1"/>
</dbReference>